<dbReference type="EMBL" id="CP086716">
    <property type="protein sequence ID" value="WOO81234.1"/>
    <property type="molecule type" value="Genomic_DNA"/>
</dbReference>
<dbReference type="SMART" id="SM00702">
    <property type="entry name" value="P4Hc"/>
    <property type="match status" value="1"/>
</dbReference>
<dbReference type="GO" id="GO:0031418">
    <property type="term" value="F:L-ascorbic acid binding"/>
    <property type="evidence" value="ECO:0007669"/>
    <property type="project" value="InterPro"/>
</dbReference>
<reference evidence="9" key="1">
    <citation type="submission" date="2023-10" db="EMBL/GenBank/DDBJ databases">
        <authorList>
            <person name="Noh H."/>
        </authorList>
    </citation>
    <scope>NUCLEOTIDE SEQUENCE</scope>
    <source>
        <strain evidence="9">DUCC4014</strain>
    </source>
</reference>
<keyword evidence="3" id="KW-0223">Dioxygenase</keyword>
<evidence type="ECO:0000313" key="9">
    <source>
        <dbReference type="EMBL" id="WOO81234.1"/>
    </source>
</evidence>
<accession>A0AAF0YCB5</accession>
<sequence>MTLPPTAPSQPALNRIALPPGEAGTSLPESESFVDSIDALLTPDECADILRPHTEFGPVPGTHSKRTRVSFDDEALAELLWTRILPFYADLVVVDEYGARWTPEHLNPRFRLARYGVGGLFTPHFDGRRMASVDSQGFMTINIYLNTLAPDAGGATRYLSHEGREILVTQPEIGCAAAFRDSLLHEGAEVLAGEKYLLRTDVMFSRADGPFDFASAFGHLSKKEKGAAALKIAVAVENASNLDAAVEYYRKAFRLDPALEERADTRGIKRDDEGVCMRDDRGFYKRDDEGQILDM</sequence>
<dbReference type="InterPro" id="IPR044862">
    <property type="entry name" value="Pro_4_hyd_alph_FE2OG_OXY"/>
</dbReference>
<organism evidence="9 10">
    <name type="scientific">Vanrija pseudolonga</name>
    <dbReference type="NCBI Taxonomy" id="143232"/>
    <lineage>
        <taxon>Eukaryota</taxon>
        <taxon>Fungi</taxon>
        <taxon>Dikarya</taxon>
        <taxon>Basidiomycota</taxon>
        <taxon>Agaricomycotina</taxon>
        <taxon>Tremellomycetes</taxon>
        <taxon>Trichosporonales</taxon>
        <taxon>Trichosporonaceae</taxon>
        <taxon>Vanrija</taxon>
    </lineage>
</organism>
<name>A0AAF0YCB5_9TREE</name>
<gene>
    <name evidence="9" type="ORF">LOC62_03G004758</name>
</gene>
<evidence type="ECO:0000256" key="5">
    <source>
        <dbReference type="ARBA" id="ARBA00023004"/>
    </source>
</evidence>
<keyword evidence="4" id="KW-0560">Oxidoreductase</keyword>
<feature type="region of interest" description="Disordered" evidence="7">
    <location>
        <begin position="1"/>
        <end position="29"/>
    </location>
</feature>
<proteinExistence type="predicted"/>
<dbReference type="InterPro" id="IPR045054">
    <property type="entry name" value="P4HA-like"/>
</dbReference>
<dbReference type="InterPro" id="IPR006620">
    <property type="entry name" value="Pro_4_hyd_alph"/>
</dbReference>
<dbReference type="Pfam" id="PF13640">
    <property type="entry name" value="2OG-FeII_Oxy_3"/>
    <property type="match status" value="1"/>
</dbReference>
<dbReference type="GO" id="GO:0005506">
    <property type="term" value="F:iron ion binding"/>
    <property type="evidence" value="ECO:0007669"/>
    <property type="project" value="InterPro"/>
</dbReference>
<comment type="cofactor">
    <cofactor evidence="1">
        <name>L-ascorbate</name>
        <dbReference type="ChEBI" id="CHEBI:38290"/>
    </cofactor>
</comment>
<evidence type="ECO:0000256" key="1">
    <source>
        <dbReference type="ARBA" id="ARBA00001961"/>
    </source>
</evidence>
<dbReference type="Gene3D" id="2.60.120.620">
    <property type="entry name" value="q2cbj1_9rhob like domain"/>
    <property type="match status" value="1"/>
</dbReference>
<evidence type="ECO:0000259" key="8">
    <source>
        <dbReference type="SMART" id="SM00702"/>
    </source>
</evidence>
<evidence type="ECO:0000256" key="7">
    <source>
        <dbReference type="SAM" id="MobiDB-lite"/>
    </source>
</evidence>
<dbReference type="InterPro" id="IPR019734">
    <property type="entry name" value="TPR_rpt"/>
</dbReference>
<evidence type="ECO:0000256" key="3">
    <source>
        <dbReference type="ARBA" id="ARBA00022964"/>
    </source>
</evidence>
<dbReference type="PROSITE" id="PS50005">
    <property type="entry name" value="TPR"/>
    <property type="match status" value="1"/>
</dbReference>
<dbReference type="GO" id="GO:0004656">
    <property type="term" value="F:procollagen-proline 4-dioxygenase activity"/>
    <property type="evidence" value="ECO:0007669"/>
    <property type="project" value="TreeGrafter"/>
</dbReference>
<evidence type="ECO:0000256" key="6">
    <source>
        <dbReference type="PROSITE-ProRule" id="PRU00339"/>
    </source>
</evidence>
<feature type="repeat" description="TPR" evidence="6">
    <location>
        <begin position="226"/>
        <end position="259"/>
    </location>
</feature>
<evidence type="ECO:0000256" key="4">
    <source>
        <dbReference type="ARBA" id="ARBA00023002"/>
    </source>
</evidence>
<dbReference type="AlphaFoldDB" id="A0AAF0YCB5"/>
<keyword evidence="6" id="KW-0802">TPR repeat</keyword>
<dbReference type="GeneID" id="87807993"/>
<feature type="domain" description="Prolyl 4-hydroxylase alpha subunit" evidence="8">
    <location>
        <begin position="32"/>
        <end position="203"/>
    </location>
</feature>
<keyword evidence="2" id="KW-0479">Metal-binding</keyword>
<dbReference type="Proteomes" id="UP000827549">
    <property type="component" value="Chromosome 3"/>
</dbReference>
<keyword evidence="10" id="KW-1185">Reference proteome</keyword>
<dbReference type="GO" id="GO:0005783">
    <property type="term" value="C:endoplasmic reticulum"/>
    <property type="evidence" value="ECO:0007669"/>
    <property type="project" value="TreeGrafter"/>
</dbReference>
<dbReference type="PANTHER" id="PTHR10869">
    <property type="entry name" value="PROLYL 4-HYDROXYLASE ALPHA SUBUNIT"/>
    <property type="match status" value="1"/>
</dbReference>
<keyword evidence="5" id="KW-0408">Iron</keyword>
<evidence type="ECO:0000256" key="2">
    <source>
        <dbReference type="ARBA" id="ARBA00022723"/>
    </source>
</evidence>
<dbReference type="RefSeq" id="XP_062627266.1">
    <property type="nucleotide sequence ID" value="XM_062771282.1"/>
</dbReference>
<dbReference type="PANTHER" id="PTHR10869:SF236">
    <property type="entry name" value="PROLYL 4-HYDROXYLASE ALPHA SUBUNIT DOMAIN-CONTAINING PROTEIN"/>
    <property type="match status" value="1"/>
</dbReference>
<evidence type="ECO:0000313" key="10">
    <source>
        <dbReference type="Proteomes" id="UP000827549"/>
    </source>
</evidence>
<protein>
    <recommendedName>
        <fullName evidence="8">Prolyl 4-hydroxylase alpha subunit domain-containing protein</fullName>
    </recommendedName>
</protein>